<proteinExistence type="predicted"/>
<dbReference type="EMBL" id="SDCK01000003">
    <property type="protein sequence ID" value="TCX57292.1"/>
    <property type="molecule type" value="Genomic_DNA"/>
</dbReference>
<accession>A0A483I8T9</accession>
<evidence type="ECO:0000313" key="5">
    <source>
        <dbReference type="EMBL" id="TCX90089.1"/>
    </source>
</evidence>
<dbReference type="RefSeq" id="WP_023159420.1">
    <property type="nucleotide sequence ID" value="NZ_CAAGTS010000001.1"/>
</dbReference>
<dbReference type="EMBL" id="SDCQ01000011">
    <property type="protein sequence ID" value="TCX90089.1"/>
    <property type="molecule type" value="Genomic_DNA"/>
</dbReference>
<protein>
    <submittedName>
        <fullName evidence="1">Uncharacterized protein</fullName>
    </submittedName>
</protein>
<name>A0A483I8T9_KLEPN</name>
<evidence type="ECO:0000313" key="4">
    <source>
        <dbReference type="EMBL" id="TCX81401.1"/>
    </source>
</evidence>
<evidence type="ECO:0000313" key="6">
    <source>
        <dbReference type="EMBL" id="TCY68131.1"/>
    </source>
</evidence>
<dbReference type="EMBL" id="SDCG01000004">
    <property type="protein sequence ID" value="TCX29348.1"/>
    <property type="molecule type" value="Genomic_DNA"/>
</dbReference>
<comment type="caution">
    <text evidence="1">The sequence shown here is derived from an EMBL/GenBank/DDBJ whole genome shotgun (WGS) entry which is preliminary data.</text>
</comment>
<gene>
    <name evidence="1" type="ORF">ETE70_07265</name>
    <name evidence="3" type="ORF">ETE72_03490</name>
    <name evidence="5" type="ORF">ETE87_12045</name>
    <name evidence="4" type="ORF">ETE99_16420</name>
    <name evidence="2" type="ORF">ETF02_03010</name>
    <name evidence="6" type="ORF">ETH45_12390</name>
</gene>
<dbReference type="EMBL" id="SDCI01000002">
    <property type="protein sequence ID" value="TCX47689.1"/>
    <property type="molecule type" value="Genomic_DNA"/>
</dbReference>
<evidence type="ECO:0000313" key="1">
    <source>
        <dbReference type="EMBL" id="TCX29348.1"/>
    </source>
</evidence>
<sequence length="225" mass="24192">MAKTTFLQIPVAVNSGIASTYSERDDKTCRWDPSHYFDWRVSTLADRAGDMLTALGSSISESALNGIKTMKSALTANGGVTSENIFPSNATKGFAYAFIFKRDNLNQATFLIAGPHLRLQAQTDNKLYYYKTGASTQQGGVSLSSGIDLVIVNYDPVTDIETVYVNDGTMTVTGASAITYQNAPLTLAATAANNVNYGEILIFDAVKSASDIAAIKAYYRAQYGN</sequence>
<dbReference type="EMBL" id="SDDH01000016">
    <property type="protein sequence ID" value="TCY68131.1"/>
    <property type="molecule type" value="Genomic_DNA"/>
</dbReference>
<organism evidence="1">
    <name type="scientific">Klebsiella pneumoniae</name>
    <dbReference type="NCBI Taxonomy" id="573"/>
    <lineage>
        <taxon>Bacteria</taxon>
        <taxon>Pseudomonadati</taxon>
        <taxon>Pseudomonadota</taxon>
        <taxon>Gammaproteobacteria</taxon>
        <taxon>Enterobacterales</taxon>
        <taxon>Enterobacteriaceae</taxon>
        <taxon>Klebsiella/Raoultella group</taxon>
        <taxon>Klebsiella</taxon>
        <taxon>Klebsiella pneumoniae complex</taxon>
    </lineage>
</organism>
<dbReference type="AlphaFoldDB" id="A0A483I8T9"/>
<reference evidence="1" key="1">
    <citation type="submission" date="2019-01" db="EMBL/GenBank/DDBJ databases">
        <authorList>
            <person name="Lista F."/>
            <person name="Anselmo A."/>
        </authorList>
    </citation>
    <scope>NUCLEOTIDE SEQUENCE</scope>
    <source>
        <strain evidence="3">12S</strain>
        <strain evidence="6">14R</strain>
        <strain evidence="2">14S</strain>
        <strain evidence="1">16S</strain>
        <strain evidence="5">6S</strain>
        <strain evidence="4">7S</strain>
    </source>
</reference>
<dbReference type="EMBL" id="SDCP01000021">
    <property type="protein sequence ID" value="TCX81401.1"/>
    <property type="molecule type" value="Genomic_DNA"/>
</dbReference>
<evidence type="ECO:0000313" key="3">
    <source>
        <dbReference type="EMBL" id="TCX57292.1"/>
    </source>
</evidence>
<evidence type="ECO:0000313" key="2">
    <source>
        <dbReference type="EMBL" id="TCX47689.1"/>
    </source>
</evidence>